<sequence length="194" mass="20274">MHATGHSETLLGPGRHLTLIAENVESDAVRVGQLRVGGVIPACQYDESSAGGARAAAREAERSHAREAGCTARAETGLEGPHARRNGASGAGPRTGKRRHISRRNSSAAGAIASKASFIDAGAQRAAQQLVWRTAKIGCTARSLFPVMYASSDLPVDCDAMSAAHGTQRQALSTDREPTPVGRTAVPVPYTPRQ</sequence>
<evidence type="ECO:0000313" key="3">
    <source>
        <dbReference type="Proteomes" id="UP000485058"/>
    </source>
</evidence>
<feature type="region of interest" description="Disordered" evidence="1">
    <location>
        <begin position="167"/>
        <end position="194"/>
    </location>
</feature>
<dbReference type="EMBL" id="BLLF01000684">
    <property type="protein sequence ID" value="GFH14076.1"/>
    <property type="molecule type" value="Genomic_DNA"/>
</dbReference>
<name>A0A699Z470_HAELA</name>
<organism evidence="2 3">
    <name type="scientific">Haematococcus lacustris</name>
    <name type="common">Green alga</name>
    <name type="synonym">Haematococcus pluvialis</name>
    <dbReference type="NCBI Taxonomy" id="44745"/>
    <lineage>
        <taxon>Eukaryota</taxon>
        <taxon>Viridiplantae</taxon>
        <taxon>Chlorophyta</taxon>
        <taxon>core chlorophytes</taxon>
        <taxon>Chlorophyceae</taxon>
        <taxon>CS clade</taxon>
        <taxon>Chlamydomonadales</taxon>
        <taxon>Haematococcaceae</taxon>
        <taxon>Haematococcus</taxon>
    </lineage>
</organism>
<comment type="caution">
    <text evidence="2">The sequence shown here is derived from an EMBL/GenBank/DDBJ whole genome shotgun (WGS) entry which is preliminary data.</text>
</comment>
<keyword evidence="3" id="KW-1185">Reference proteome</keyword>
<feature type="compositionally biased region" description="Basic and acidic residues" evidence="1">
    <location>
        <begin position="56"/>
        <end position="67"/>
    </location>
</feature>
<dbReference type="AlphaFoldDB" id="A0A699Z470"/>
<proteinExistence type="predicted"/>
<protein>
    <submittedName>
        <fullName evidence="2">Uncharacterized protein</fullName>
    </submittedName>
</protein>
<evidence type="ECO:0000313" key="2">
    <source>
        <dbReference type="EMBL" id="GFH14076.1"/>
    </source>
</evidence>
<evidence type="ECO:0000256" key="1">
    <source>
        <dbReference type="SAM" id="MobiDB-lite"/>
    </source>
</evidence>
<feature type="region of interest" description="Disordered" evidence="1">
    <location>
        <begin position="54"/>
        <end position="108"/>
    </location>
</feature>
<dbReference type="Proteomes" id="UP000485058">
    <property type="component" value="Unassembled WGS sequence"/>
</dbReference>
<reference evidence="2 3" key="1">
    <citation type="submission" date="2020-02" db="EMBL/GenBank/DDBJ databases">
        <title>Draft genome sequence of Haematococcus lacustris strain NIES-144.</title>
        <authorList>
            <person name="Morimoto D."/>
            <person name="Nakagawa S."/>
            <person name="Yoshida T."/>
            <person name="Sawayama S."/>
        </authorList>
    </citation>
    <scope>NUCLEOTIDE SEQUENCE [LARGE SCALE GENOMIC DNA]</scope>
    <source>
        <strain evidence="2 3">NIES-144</strain>
    </source>
</reference>
<gene>
    <name evidence="2" type="ORF">HaLaN_10058</name>
</gene>
<accession>A0A699Z470</accession>